<gene>
    <name evidence="1" type="ORF">N1032_18745</name>
</gene>
<keyword evidence="2" id="KW-1185">Reference proteome</keyword>
<evidence type="ECO:0000313" key="2">
    <source>
        <dbReference type="Proteomes" id="UP001165586"/>
    </source>
</evidence>
<dbReference type="RefSeq" id="WP_259540884.1">
    <property type="nucleotide sequence ID" value="NZ_JANLCJ010000008.1"/>
</dbReference>
<accession>A0ABT2H798</accession>
<protein>
    <recommendedName>
        <fullName evidence="3">Toxin-antitoxin system HicB family antitoxin</fullName>
    </recommendedName>
</protein>
<reference evidence="1" key="1">
    <citation type="submission" date="2022-08" db="EMBL/GenBank/DDBJ databases">
        <authorList>
            <person name="Deng Y."/>
            <person name="Han X.-F."/>
            <person name="Zhang Y.-Q."/>
        </authorList>
    </citation>
    <scope>NUCLEOTIDE SEQUENCE</scope>
    <source>
        <strain evidence="1">CPCC 203386</strain>
    </source>
</reference>
<proteinExistence type="predicted"/>
<sequence>MTSQRYRGGRQSKGDRQALISRVATPLGEAVREKAEARGMSVNDYIASVLARDVGMADLAPQSPIMPRYQELPISEVA</sequence>
<organism evidence="1 2">
    <name type="scientific">Herbiconiux daphne</name>
    <dbReference type="NCBI Taxonomy" id="2970914"/>
    <lineage>
        <taxon>Bacteria</taxon>
        <taxon>Bacillati</taxon>
        <taxon>Actinomycetota</taxon>
        <taxon>Actinomycetes</taxon>
        <taxon>Micrococcales</taxon>
        <taxon>Microbacteriaceae</taxon>
        <taxon>Herbiconiux</taxon>
    </lineage>
</organism>
<dbReference type="Proteomes" id="UP001165586">
    <property type="component" value="Unassembled WGS sequence"/>
</dbReference>
<evidence type="ECO:0008006" key="3">
    <source>
        <dbReference type="Google" id="ProtNLM"/>
    </source>
</evidence>
<evidence type="ECO:0000313" key="1">
    <source>
        <dbReference type="EMBL" id="MCS5735784.1"/>
    </source>
</evidence>
<name>A0ABT2H798_9MICO</name>
<dbReference type="EMBL" id="JANLCJ010000008">
    <property type="protein sequence ID" value="MCS5735784.1"/>
    <property type="molecule type" value="Genomic_DNA"/>
</dbReference>
<comment type="caution">
    <text evidence="1">The sequence shown here is derived from an EMBL/GenBank/DDBJ whole genome shotgun (WGS) entry which is preliminary data.</text>
</comment>